<dbReference type="InterPro" id="IPR019874">
    <property type="entry name" value="RF_methyltr_PrmC"/>
</dbReference>
<sequence length="274" mass="31372">MRVSDFLLKLEKYMLPLSNQLDLVSYILNIKYDEAKTAYNKEIEDSIAEKVINQLENHEPVAYITGRREFYGREFLVSRDTLIPRVETEILVEEVIKEFRDSKNLEIIDICSGSGAIGLTLMQEIDVSFLTLLDIDGAALEISKQNACMFNICKNVEFICSDILNYTTLKKYDIVVCNPPYIAENEYKTLQEEVKKEPYHALVAEDNGLIFYKKILSNFKNLCKSNGVMFFEIGAEQAQSVLGYAEICNLYAECIKDYSGNDRVIIVRNSKRGN</sequence>
<evidence type="ECO:0000313" key="7">
    <source>
        <dbReference type="EMBL" id="HIZ90394.1"/>
    </source>
</evidence>
<dbReference type="PANTHER" id="PTHR18895:SF74">
    <property type="entry name" value="MTRF1L RELEASE FACTOR GLUTAMINE METHYLTRANSFERASE"/>
    <property type="match status" value="1"/>
</dbReference>
<dbReference type="Pfam" id="PF05175">
    <property type="entry name" value="MTS"/>
    <property type="match status" value="1"/>
</dbReference>
<organism evidence="7 8">
    <name type="scientific">Candidatus Mucispirillum faecigallinarum</name>
    <dbReference type="NCBI Taxonomy" id="2838699"/>
    <lineage>
        <taxon>Bacteria</taxon>
        <taxon>Pseudomonadati</taxon>
        <taxon>Deferribacterota</taxon>
        <taxon>Deferribacteres</taxon>
        <taxon>Deferribacterales</taxon>
        <taxon>Mucispirillaceae</taxon>
        <taxon>Mucispirillum</taxon>
    </lineage>
</organism>
<keyword evidence="3 7" id="KW-0808">Transferase</keyword>
<proteinExistence type="predicted"/>
<dbReference type="InterPro" id="IPR002052">
    <property type="entry name" value="DNA_methylase_N6_adenine_CS"/>
</dbReference>
<evidence type="ECO:0000256" key="5">
    <source>
        <dbReference type="ARBA" id="ARBA00048391"/>
    </source>
</evidence>
<dbReference type="GO" id="GO:0032259">
    <property type="term" value="P:methylation"/>
    <property type="evidence" value="ECO:0007669"/>
    <property type="project" value="UniProtKB-KW"/>
</dbReference>
<dbReference type="PANTHER" id="PTHR18895">
    <property type="entry name" value="HEMK METHYLTRANSFERASE"/>
    <property type="match status" value="1"/>
</dbReference>
<dbReference type="InterPro" id="IPR007848">
    <property type="entry name" value="Small_mtfrase_dom"/>
</dbReference>
<dbReference type="CDD" id="cd02440">
    <property type="entry name" value="AdoMet_MTases"/>
    <property type="match status" value="1"/>
</dbReference>
<evidence type="ECO:0000259" key="6">
    <source>
        <dbReference type="Pfam" id="PF05175"/>
    </source>
</evidence>
<comment type="caution">
    <text evidence="7">The sequence shown here is derived from an EMBL/GenBank/DDBJ whole genome shotgun (WGS) entry which is preliminary data.</text>
</comment>
<dbReference type="AlphaFoldDB" id="A0A9D2KBG2"/>
<evidence type="ECO:0000256" key="4">
    <source>
        <dbReference type="ARBA" id="ARBA00022691"/>
    </source>
</evidence>
<dbReference type="GO" id="GO:0102559">
    <property type="term" value="F:peptide chain release factor N(5)-glutamine methyltransferase activity"/>
    <property type="evidence" value="ECO:0007669"/>
    <property type="project" value="UniProtKB-EC"/>
</dbReference>
<dbReference type="InterPro" id="IPR029063">
    <property type="entry name" value="SAM-dependent_MTases_sf"/>
</dbReference>
<dbReference type="InterPro" id="IPR050320">
    <property type="entry name" value="N5-glutamine_MTase"/>
</dbReference>
<gene>
    <name evidence="7" type="primary">prmC</name>
    <name evidence="7" type="ORF">H9804_10645</name>
</gene>
<dbReference type="Gene3D" id="1.10.8.10">
    <property type="entry name" value="DNA helicase RuvA subunit, C-terminal domain"/>
    <property type="match status" value="1"/>
</dbReference>
<evidence type="ECO:0000256" key="1">
    <source>
        <dbReference type="ARBA" id="ARBA00012771"/>
    </source>
</evidence>
<dbReference type="PROSITE" id="PS00092">
    <property type="entry name" value="N6_MTASE"/>
    <property type="match status" value="1"/>
</dbReference>
<accession>A0A9D2KBG2</accession>
<reference evidence="7" key="1">
    <citation type="journal article" date="2021" name="PeerJ">
        <title>Extensive microbial diversity within the chicken gut microbiome revealed by metagenomics and culture.</title>
        <authorList>
            <person name="Gilroy R."/>
            <person name="Ravi A."/>
            <person name="Getino M."/>
            <person name="Pursley I."/>
            <person name="Horton D.L."/>
            <person name="Alikhan N.F."/>
            <person name="Baker D."/>
            <person name="Gharbi K."/>
            <person name="Hall N."/>
            <person name="Watson M."/>
            <person name="Adriaenssens E.M."/>
            <person name="Foster-Nyarko E."/>
            <person name="Jarju S."/>
            <person name="Secka A."/>
            <person name="Antonio M."/>
            <person name="Oren A."/>
            <person name="Chaudhuri R.R."/>
            <person name="La Ragione R."/>
            <person name="Hildebrand F."/>
            <person name="Pallen M.J."/>
        </authorList>
    </citation>
    <scope>NUCLEOTIDE SEQUENCE</scope>
    <source>
        <strain evidence="7">ChiW4-1371</strain>
    </source>
</reference>
<keyword evidence="2 7" id="KW-0489">Methyltransferase</keyword>
<comment type="catalytic activity">
    <reaction evidence="5">
        <text>L-glutaminyl-[peptide chain release factor] + S-adenosyl-L-methionine = N(5)-methyl-L-glutaminyl-[peptide chain release factor] + S-adenosyl-L-homocysteine + H(+)</text>
        <dbReference type="Rhea" id="RHEA:42896"/>
        <dbReference type="Rhea" id="RHEA-COMP:10271"/>
        <dbReference type="Rhea" id="RHEA-COMP:10272"/>
        <dbReference type="ChEBI" id="CHEBI:15378"/>
        <dbReference type="ChEBI" id="CHEBI:30011"/>
        <dbReference type="ChEBI" id="CHEBI:57856"/>
        <dbReference type="ChEBI" id="CHEBI:59789"/>
        <dbReference type="ChEBI" id="CHEBI:61891"/>
        <dbReference type="EC" id="2.1.1.297"/>
    </reaction>
</comment>
<dbReference type="GO" id="GO:0003676">
    <property type="term" value="F:nucleic acid binding"/>
    <property type="evidence" value="ECO:0007669"/>
    <property type="project" value="InterPro"/>
</dbReference>
<dbReference type="NCBIfam" id="TIGR00536">
    <property type="entry name" value="hemK_fam"/>
    <property type="match status" value="1"/>
</dbReference>
<evidence type="ECO:0000313" key="8">
    <source>
        <dbReference type="Proteomes" id="UP000824176"/>
    </source>
</evidence>
<dbReference type="NCBIfam" id="TIGR03534">
    <property type="entry name" value="RF_mod_PrmC"/>
    <property type="match status" value="1"/>
</dbReference>
<dbReference type="EC" id="2.1.1.297" evidence="1"/>
<protein>
    <recommendedName>
        <fullName evidence="1">peptide chain release factor N(5)-glutamine methyltransferase</fullName>
        <ecNumber evidence="1">2.1.1.297</ecNumber>
    </recommendedName>
</protein>
<evidence type="ECO:0000256" key="3">
    <source>
        <dbReference type="ARBA" id="ARBA00022679"/>
    </source>
</evidence>
<keyword evidence="4" id="KW-0949">S-adenosyl-L-methionine</keyword>
<reference evidence="7" key="2">
    <citation type="submission" date="2021-04" db="EMBL/GenBank/DDBJ databases">
        <authorList>
            <person name="Gilroy R."/>
        </authorList>
    </citation>
    <scope>NUCLEOTIDE SEQUENCE</scope>
    <source>
        <strain evidence="7">ChiW4-1371</strain>
    </source>
</reference>
<dbReference type="SUPFAM" id="SSF53335">
    <property type="entry name" value="S-adenosyl-L-methionine-dependent methyltransferases"/>
    <property type="match status" value="1"/>
</dbReference>
<feature type="domain" description="Methyltransferase small" evidence="6">
    <location>
        <begin position="88"/>
        <end position="189"/>
    </location>
</feature>
<dbReference type="EMBL" id="DXAQ01000159">
    <property type="protein sequence ID" value="HIZ90394.1"/>
    <property type="molecule type" value="Genomic_DNA"/>
</dbReference>
<name>A0A9D2KBG2_9BACT</name>
<dbReference type="InterPro" id="IPR004556">
    <property type="entry name" value="HemK-like"/>
</dbReference>
<evidence type="ECO:0000256" key="2">
    <source>
        <dbReference type="ARBA" id="ARBA00022603"/>
    </source>
</evidence>
<dbReference type="Gene3D" id="3.40.50.150">
    <property type="entry name" value="Vaccinia Virus protein VP39"/>
    <property type="match status" value="1"/>
</dbReference>
<dbReference type="Proteomes" id="UP000824176">
    <property type="component" value="Unassembled WGS sequence"/>
</dbReference>